<dbReference type="SUPFAM" id="SSF143990">
    <property type="entry name" value="YbiA-like"/>
    <property type="match status" value="1"/>
</dbReference>
<evidence type="ECO:0000259" key="3">
    <source>
        <dbReference type="Pfam" id="PF08719"/>
    </source>
</evidence>
<accession>A0AAU7U7J2</accession>
<evidence type="ECO:0000256" key="2">
    <source>
        <dbReference type="ARBA" id="ARBA00000751"/>
    </source>
</evidence>
<comment type="catalytic activity">
    <reaction evidence="1">
        <text>5-amino-6-(5-phospho-D-ribosylamino)uracil + H2O = 5,6-diaminouracil + D-ribose 5-phosphate</text>
        <dbReference type="Rhea" id="RHEA:55020"/>
        <dbReference type="ChEBI" id="CHEBI:15377"/>
        <dbReference type="ChEBI" id="CHEBI:46252"/>
        <dbReference type="ChEBI" id="CHEBI:58453"/>
        <dbReference type="ChEBI" id="CHEBI:78346"/>
    </reaction>
</comment>
<dbReference type="EMBL" id="CP158299">
    <property type="protein sequence ID" value="XBV84451.1"/>
    <property type="molecule type" value="Genomic_DNA"/>
</dbReference>
<dbReference type="InterPro" id="IPR037238">
    <property type="entry name" value="YbiA-like_sf"/>
</dbReference>
<protein>
    <submittedName>
        <fullName evidence="4">NADAR family protein</fullName>
    </submittedName>
</protein>
<evidence type="ECO:0000256" key="1">
    <source>
        <dbReference type="ARBA" id="ARBA00000022"/>
    </source>
</evidence>
<feature type="domain" description="NADAR" evidence="3">
    <location>
        <begin position="8"/>
        <end position="146"/>
    </location>
</feature>
<comment type="catalytic activity">
    <reaction evidence="2">
        <text>2,5-diamino-6-hydroxy-4-(5-phosphoribosylamino)-pyrimidine + H2O = 2,5,6-triamino-4-hydroxypyrimidine + D-ribose 5-phosphate</text>
        <dbReference type="Rhea" id="RHEA:23436"/>
        <dbReference type="ChEBI" id="CHEBI:15377"/>
        <dbReference type="ChEBI" id="CHEBI:58614"/>
        <dbReference type="ChEBI" id="CHEBI:78346"/>
        <dbReference type="ChEBI" id="CHEBI:137796"/>
    </reaction>
</comment>
<dbReference type="KEGG" id="dsc:ABOD76_13475"/>
<proteinExistence type="predicted"/>
<sequence length="149" mass="17387">MTPPPIRFYNLDQPYGEFSNFSRHPLELDGQRWPTSEHYFQAQKFVGTPFAEEVRQQPRPMQAAQMGRRRDLPLRPDWEAVKDDVMRRALHAKFTQHPELRALLLSTGDAELIEHTVNDRYWADGGDGSGRNRLGELLMELRAQLKDEQ</sequence>
<dbReference type="CDD" id="cd15457">
    <property type="entry name" value="NADAR"/>
    <property type="match status" value="1"/>
</dbReference>
<gene>
    <name evidence="4" type="ORF">ABOD76_13475</name>
</gene>
<reference evidence="4" key="1">
    <citation type="submission" date="2024-06" db="EMBL/GenBank/DDBJ databases">
        <title>Draft Genome Sequence of Deinococcus sonorensis Type Strain KR-87, a Biofilm Producing Representative of the Genus Deinococcus.</title>
        <authorList>
            <person name="Boren L.S."/>
            <person name="Grosso R.A."/>
            <person name="Hugenberg-Cox A.N."/>
            <person name="Hill J.T.E."/>
            <person name="Albert C.M."/>
            <person name="Tuohy J.M."/>
        </authorList>
    </citation>
    <scope>NUCLEOTIDE SEQUENCE</scope>
    <source>
        <strain evidence="4">KR-87</strain>
    </source>
</reference>
<name>A0AAU7U7J2_9DEIO</name>
<dbReference type="Gene3D" id="1.10.357.40">
    <property type="entry name" value="YbiA-like"/>
    <property type="match status" value="1"/>
</dbReference>
<dbReference type="AlphaFoldDB" id="A0AAU7U7J2"/>
<dbReference type="Pfam" id="PF08719">
    <property type="entry name" value="NADAR"/>
    <property type="match status" value="1"/>
</dbReference>
<dbReference type="NCBIfam" id="TIGR02464">
    <property type="entry name" value="ribofla_fusion"/>
    <property type="match status" value="1"/>
</dbReference>
<dbReference type="RefSeq" id="WP_350242488.1">
    <property type="nucleotide sequence ID" value="NZ_CP158299.1"/>
</dbReference>
<dbReference type="InterPro" id="IPR012816">
    <property type="entry name" value="NADAR"/>
</dbReference>
<organism evidence="4">
    <name type="scientific">Deinococcus sonorensis KR-87</name>
    <dbReference type="NCBI Taxonomy" id="694439"/>
    <lineage>
        <taxon>Bacteria</taxon>
        <taxon>Thermotogati</taxon>
        <taxon>Deinococcota</taxon>
        <taxon>Deinococci</taxon>
        <taxon>Deinococcales</taxon>
        <taxon>Deinococcaceae</taxon>
        <taxon>Deinococcus</taxon>
    </lineage>
</organism>
<evidence type="ECO:0000313" key="4">
    <source>
        <dbReference type="EMBL" id="XBV84451.1"/>
    </source>
</evidence>